<dbReference type="Proteomes" id="UP000245626">
    <property type="component" value="Unassembled WGS sequence"/>
</dbReference>
<gene>
    <name evidence="1" type="ORF">IE53DRAFT_179571</name>
</gene>
<protein>
    <submittedName>
        <fullName evidence="1">Uncharacterized protein</fullName>
    </submittedName>
</protein>
<sequence>MRVDQHTHTHSLLSLWSRRRSLSRSFHPFSLNLFYSIFLFFYFFCHSPLSPLLTLVPQYPTTARRGERDIHIHTHARAERAHAPQFWLSLPPLFDFVRNSDCPSTSQTARRPHSINQSSFLTLAPRPINVYSHLSNGHQRGSQRGERGGAGWRLELPSFGSNLTTLTFAVQPCRGATEEKKKIMYQRTVV</sequence>
<proteinExistence type="predicted"/>
<accession>A0ACD0NSG5</accession>
<organism evidence="1 2">
    <name type="scientific">Violaceomyces palustris</name>
    <dbReference type="NCBI Taxonomy" id="1673888"/>
    <lineage>
        <taxon>Eukaryota</taxon>
        <taxon>Fungi</taxon>
        <taxon>Dikarya</taxon>
        <taxon>Basidiomycota</taxon>
        <taxon>Ustilaginomycotina</taxon>
        <taxon>Ustilaginomycetes</taxon>
        <taxon>Violaceomycetales</taxon>
        <taxon>Violaceomycetaceae</taxon>
        <taxon>Violaceomyces</taxon>
    </lineage>
</organism>
<dbReference type="EMBL" id="KZ820148">
    <property type="protein sequence ID" value="PWN48749.1"/>
    <property type="molecule type" value="Genomic_DNA"/>
</dbReference>
<keyword evidence="2" id="KW-1185">Reference proteome</keyword>
<evidence type="ECO:0000313" key="2">
    <source>
        <dbReference type="Proteomes" id="UP000245626"/>
    </source>
</evidence>
<evidence type="ECO:0000313" key="1">
    <source>
        <dbReference type="EMBL" id="PWN48749.1"/>
    </source>
</evidence>
<name>A0ACD0NSG5_9BASI</name>
<reference evidence="1 2" key="1">
    <citation type="journal article" date="2018" name="Mol. Biol. Evol.">
        <title>Broad Genomic Sampling Reveals a Smut Pathogenic Ancestry of the Fungal Clade Ustilaginomycotina.</title>
        <authorList>
            <person name="Kijpornyongpan T."/>
            <person name="Mondo S.J."/>
            <person name="Barry K."/>
            <person name="Sandor L."/>
            <person name="Lee J."/>
            <person name="Lipzen A."/>
            <person name="Pangilinan J."/>
            <person name="LaButti K."/>
            <person name="Hainaut M."/>
            <person name="Henrissat B."/>
            <person name="Grigoriev I.V."/>
            <person name="Spatafora J.W."/>
            <person name="Aime M.C."/>
        </authorList>
    </citation>
    <scope>NUCLEOTIDE SEQUENCE [LARGE SCALE GENOMIC DNA]</scope>
    <source>
        <strain evidence="1 2">SA 807</strain>
    </source>
</reference>